<organism evidence="5 6">
    <name type="scientific">Barnesiella intestinihominis YIT 11860</name>
    <dbReference type="NCBI Taxonomy" id="742726"/>
    <lineage>
        <taxon>Bacteria</taxon>
        <taxon>Pseudomonadati</taxon>
        <taxon>Bacteroidota</taxon>
        <taxon>Bacteroidia</taxon>
        <taxon>Bacteroidales</taxon>
        <taxon>Barnesiellaceae</taxon>
        <taxon>Barnesiella</taxon>
    </lineage>
</organism>
<dbReference type="Pfam" id="PF01223">
    <property type="entry name" value="Endonuclease_NS"/>
    <property type="match status" value="1"/>
</dbReference>
<evidence type="ECO:0000259" key="4">
    <source>
        <dbReference type="SMART" id="SM00892"/>
    </source>
</evidence>
<gene>
    <name evidence="5" type="ORF">HMPREF9448_00929</name>
</gene>
<keyword evidence="2" id="KW-0479">Metal-binding</keyword>
<evidence type="ECO:0000259" key="3">
    <source>
        <dbReference type="SMART" id="SM00477"/>
    </source>
</evidence>
<dbReference type="SMART" id="SM00477">
    <property type="entry name" value="NUC"/>
    <property type="match status" value="1"/>
</dbReference>
<evidence type="ECO:0008006" key="7">
    <source>
        <dbReference type="Google" id="ProtNLM"/>
    </source>
</evidence>
<dbReference type="InterPro" id="IPR044929">
    <property type="entry name" value="DNA/RNA_non-sp_Endonuclease_sf"/>
</dbReference>
<dbReference type="SMART" id="SM00892">
    <property type="entry name" value="Endonuclease_NS"/>
    <property type="match status" value="1"/>
</dbReference>
<dbReference type="GO" id="GO:0016787">
    <property type="term" value="F:hydrolase activity"/>
    <property type="evidence" value="ECO:0007669"/>
    <property type="project" value="InterPro"/>
</dbReference>
<dbReference type="Gene3D" id="3.40.570.10">
    <property type="entry name" value="Extracellular Endonuclease, subunit A"/>
    <property type="match status" value="1"/>
</dbReference>
<dbReference type="InterPro" id="IPR001604">
    <property type="entry name" value="Endo_G_ENPP1-like_dom"/>
</dbReference>
<dbReference type="EMBL" id="ADLE01000007">
    <property type="protein sequence ID" value="EJZ65198.1"/>
    <property type="molecule type" value="Genomic_DNA"/>
</dbReference>
<dbReference type="HOGENOM" id="CLU_396724_0_0_10"/>
<dbReference type="GO" id="GO:0046872">
    <property type="term" value="F:metal ion binding"/>
    <property type="evidence" value="ECO:0007669"/>
    <property type="project" value="UniProtKB-KW"/>
</dbReference>
<feature type="active site" description="Proton acceptor" evidence="1">
    <location>
        <position position="407"/>
    </location>
</feature>
<dbReference type="SUPFAM" id="SSF54060">
    <property type="entry name" value="His-Me finger endonucleases"/>
    <property type="match status" value="1"/>
</dbReference>
<feature type="domain" description="ENPP1-3/EXOG-like endonuclease/phosphodiesterase" evidence="3">
    <location>
        <begin position="343"/>
        <end position="562"/>
    </location>
</feature>
<dbReference type="GO" id="GO:0003676">
    <property type="term" value="F:nucleic acid binding"/>
    <property type="evidence" value="ECO:0007669"/>
    <property type="project" value="InterPro"/>
</dbReference>
<dbReference type="STRING" id="742726.HMPREF9448_00929"/>
<reference evidence="5 6" key="1">
    <citation type="submission" date="2012-08" db="EMBL/GenBank/DDBJ databases">
        <title>The Genome Sequence of Barnesiella intestinihominis YIT 11860.</title>
        <authorList>
            <consortium name="The Broad Institute Genome Sequencing Platform"/>
            <person name="Earl A."/>
            <person name="Ward D."/>
            <person name="Feldgarden M."/>
            <person name="Gevers D."/>
            <person name="Morotomi M."/>
            <person name="Walker B."/>
            <person name="Young S.K."/>
            <person name="Zeng Q."/>
            <person name="Gargeya S."/>
            <person name="Fitzgerald M."/>
            <person name="Haas B."/>
            <person name="Abouelleil A."/>
            <person name="Alvarado L."/>
            <person name="Arachchi H.M."/>
            <person name="Berlin A.M."/>
            <person name="Chapman S.B."/>
            <person name="Goldberg J."/>
            <person name="Griggs A."/>
            <person name="Gujja S."/>
            <person name="Hansen M."/>
            <person name="Howarth C."/>
            <person name="Imamovic A."/>
            <person name="Larimer J."/>
            <person name="McCowen C."/>
            <person name="Montmayeur A."/>
            <person name="Murphy C."/>
            <person name="Neiman D."/>
            <person name="Pearson M."/>
            <person name="Priest M."/>
            <person name="Roberts A."/>
            <person name="Saif S."/>
            <person name="Shea T."/>
            <person name="Sisk P."/>
            <person name="Sykes S."/>
            <person name="Wortman J."/>
            <person name="Nusbaum C."/>
            <person name="Birren B."/>
        </authorList>
    </citation>
    <scope>NUCLEOTIDE SEQUENCE [LARGE SCALE GENOMIC DNA]</scope>
    <source>
        <strain evidence="5 6">YIT 11860</strain>
    </source>
</reference>
<dbReference type="InterPro" id="IPR040255">
    <property type="entry name" value="Non-specific_endonuclease"/>
</dbReference>
<keyword evidence="6" id="KW-1185">Reference proteome</keyword>
<accession>K0X1E5</accession>
<dbReference type="eggNOG" id="COG1864">
    <property type="taxonomic scope" value="Bacteria"/>
</dbReference>
<dbReference type="InterPro" id="IPR044925">
    <property type="entry name" value="His-Me_finger_sf"/>
</dbReference>
<dbReference type="PATRIC" id="fig|742726.3.peg.993"/>
<dbReference type="GeneID" id="77850056"/>
<comment type="caution">
    <text evidence="5">The sequence shown here is derived from an EMBL/GenBank/DDBJ whole genome shotgun (WGS) entry which is preliminary data.</text>
</comment>
<dbReference type="Proteomes" id="UP000006044">
    <property type="component" value="Unassembled WGS sequence"/>
</dbReference>
<evidence type="ECO:0000256" key="1">
    <source>
        <dbReference type="PIRSR" id="PIRSR640255-1"/>
    </source>
</evidence>
<dbReference type="InterPro" id="IPR020821">
    <property type="entry name" value="ENPP1-3/EXOG-like_nuc-like"/>
</dbReference>
<feature type="domain" description="DNA/RNA non-specific endonuclease/pyrophosphatase/phosphodiesterase" evidence="4">
    <location>
        <begin position="342"/>
        <end position="562"/>
    </location>
</feature>
<dbReference type="InterPro" id="IPR024361">
    <property type="entry name" value="BACON"/>
</dbReference>
<feature type="binding site" evidence="2">
    <location>
        <position position="438"/>
    </location>
    <ligand>
        <name>Mg(2+)</name>
        <dbReference type="ChEBI" id="CHEBI:18420"/>
        <note>catalytic</note>
    </ligand>
</feature>
<sequence>MKKTFAYALLVLTALYSCEEGKQEEPVLPETTPDEIYLNVSPHALTFDETDASKNIITVSTNTNWKATVDNSELKINRTEGTSEDTSISITEAPEGKTCKLTISTIPANGEKTISKEVSISRATAVVTPDRTIIYNNDFDKEIAVKNTYWPYLDQFDGWKNANGTGSGAETYDQMSVSVRSDWTSDYAPPADYRPYASGKNNIYFNKAGSFVSINNINIAQEKDFILQFGSSENKIFDYDDLKVEIGNGTSWVEIDYSRNLTNSWALTTSMFSLQNSSGTLSIRLTATGATQMRIDDIRLTDGEPSEQIIVFDNTVYPLAELPAYENDDYVITHYGTLGSQRVRNYTMLFDKEKHAALWVAYPLHSCYRGNSGRTEAWAADPLIEMLYQAKVYGETFCYYKDYSRGHQIPSADRTATDELNSQTFYASNMTPQNGDFNGGIWASLEGKIRENMCQDTLYVVTGCYFGNGYTTTYDGYYGNNADPASKICPVPTHYFKVVLRTRSGNSGKAVGQCGSDELKAIGFWLEHRNDYPQTFSTEYCKSVEYIEQQTGFTFFPSVPKEVKKQCTPSDWVL</sequence>
<dbReference type="GO" id="GO:0004519">
    <property type="term" value="F:endonuclease activity"/>
    <property type="evidence" value="ECO:0007669"/>
    <property type="project" value="TreeGrafter"/>
</dbReference>
<protein>
    <recommendedName>
        <fullName evidence="7">DNA/RNA non-specific endonuclease domain-containing protein</fullName>
    </recommendedName>
</protein>
<evidence type="ECO:0000313" key="6">
    <source>
        <dbReference type="Proteomes" id="UP000006044"/>
    </source>
</evidence>
<dbReference type="OrthoDB" id="9811262at2"/>
<dbReference type="PROSITE" id="PS51257">
    <property type="entry name" value="PROKAR_LIPOPROTEIN"/>
    <property type="match status" value="1"/>
</dbReference>
<name>K0X1E5_9BACT</name>
<proteinExistence type="predicted"/>
<dbReference type="PANTHER" id="PTHR13966">
    <property type="entry name" value="ENDONUCLEASE RELATED"/>
    <property type="match status" value="1"/>
</dbReference>
<dbReference type="CDD" id="cd14948">
    <property type="entry name" value="BACON"/>
    <property type="match status" value="1"/>
</dbReference>
<evidence type="ECO:0000256" key="2">
    <source>
        <dbReference type="PIRSR" id="PIRSR640255-2"/>
    </source>
</evidence>
<dbReference type="RefSeq" id="WP_008861422.1">
    <property type="nucleotide sequence ID" value="NZ_JH815203.1"/>
</dbReference>
<dbReference type="Gene3D" id="2.60.120.260">
    <property type="entry name" value="Galactose-binding domain-like"/>
    <property type="match status" value="1"/>
</dbReference>
<dbReference type="PANTHER" id="PTHR13966:SF5">
    <property type="entry name" value="ENDONUCLEASE G, MITOCHONDRIAL"/>
    <property type="match status" value="1"/>
</dbReference>
<dbReference type="AlphaFoldDB" id="K0X1E5"/>
<evidence type="ECO:0000313" key="5">
    <source>
        <dbReference type="EMBL" id="EJZ65198.1"/>
    </source>
</evidence>